<dbReference type="Pfam" id="PF13428">
    <property type="entry name" value="TPR_14"/>
    <property type="match status" value="1"/>
</dbReference>
<reference evidence="2" key="1">
    <citation type="journal article" date="2020" name="mSystems">
        <title>Genome- and Community-Level Interaction Insights into Carbon Utilization and Element Cycling Functions of Hydrothermarchaeota in Hydrothermal Sediment.</title>
        <authorList>
            <person name="Zhou Z."/>
            <person name="Liu Y."/>
            <person name="Xu W."/>
            <person name="Pan J."/>
            <person name="Luo Z.H."/>
            <person name="Li M."/>
        </authorList>
    </citation>
    <scope>NUCLEOTIDE SEQUENCE [LARGE SCALE GENOMIC DNA]</scope>
    <source>
        <strain evidence="2">HyVt-577</strain>
    </source>
</reference>
<dbReference type="SUPFAM" id="SSF48452">
    <property type="entry name" value="TPR-like"/>
    <property type="match status" value="1"/>
</dbReference>
<gene>
    <name evidence="2" type="ORF">ENK44_10395</name>
</gene>
<sequence length="402" mass="47314">MEANELYFLSTYLKKWSYTENKFTLNYSFVVGSLYERNRIEMRIGSPVNLLNELLNHAFHRAKERLHKASETADQQNSNDFANITVVNESEVKRKLSLFLSKILKEFNQNKRSRGKTRMISIRSLDFFYNDFEFQPLDDEIKFYVHMNRGINKINGDLWSNAVDDFTLALEIKPEDATTNKYMALALQKLGRYEDALKHLIIYARKNDSPESLDALAKAYIHLGEFEKAEPIYKDISKRFPDSELAQFGMAQIAYKMGSGYKAVLDRIYKKDPERLREYLKKEWDYCMPGYCDNEECMWNAATAARYLGFERPFDLTRKAFNEEIPSYFDSDRGTIRFVKNELDKWVELMNRYNVDGNVYETHPDRLSKKELEKGRVRRKPVQRKNTDSVNDSETEEIAEAI</sequence>
<accession>A0A7V4WV78</accession>
<comment type="caution">
    <text evidence="2">The sequence shown here is derived from an EMBL/GenBank/DDBJ whole genome shotgun (WGS) entry which is preliminary data.</text>
</comment>
<feature type="region of interest" description="Disordered" evidence="1">
    <location>
        <begin position="370"/>
        <end position="402"/>
    </location>
</feature>
<dbReference type="AlphaFoldDB" id="A0A7V4WV78"/>
<feature type="compositionally biased region" description="Acidic residues" evidence="1">
    <location>
        <begin position="391"/>
        <end position="402"/>
    </location>
</feature>
<organism evidence="2">
    <name type="scientific">Caldithrix abyssi</name>
    <dbReference type="NCBI Taxonomy" id="187145"/>
    <lineage>
        <taxon>Bacteria</taxon>
        <taxon>Pseudomonadati</taxon>
        <taxon>Calditrichota</taxon>
        <taxon>Calditrichia</taxon>
        <taxon>Calditrichales</taxon>
        <taxon>Calditrichaceae</taxon>
        <taxon>Caldithrix</taxon>
    </lineage>
</organism>
<evidence type="ECO:0000256" key="1">
    <source>
        <dbReference type="SAM" id="MobiDB-lite"/>
    </source>
</evidence>
<dbReference type="InterPro" id="IPR011990">
    <property type="entry name" value="TPR-like_helical_dom_sf"/>
</dbReference>
<dbReference type="Gene3D" id="1.25.40.10">
    <property type="entry name" value="Tetratricopeptide repeat domain"/>
    <property type="match status" value="1"/>
</dbReference>
<dbReference type="InterPro" id="IPR019734">
    <property type="entry name" value="TPR_rpt"/>
</dbReference>
<dbReference type="Proteomes" id="UP000885779">
    <property type="component" value="Unassembled WGS sequence"/>
</dbReference>
<protein>
    <submittedName>
        <fullName evidence="2">Tetratricopeptide repeat protein</fullName>
    </submittedName>
</protein>
<dbReference type="EMBL" id="DRQG01000097">
    <property type="protein sequence ID" value="HGY56104.1"/>
    <property type="molecule type" value="Genomic_DNA"/>
</dbReference>
<evidence type="ECO:0000313" key="2">
    <source>
        <dbReference type="EMBL" id="HGY56104.1"/>
    </source>
</evidence>
<proteinExistence type="predicted"/>
<dbReference type="SMART" id="SM00028">
    <property type="entry name" value="TPR"/>
    <property type="match status" value="3"/>
</dbReference>
<name>A0A7V4WV78_CALAY</name>